<dbReference type="InterPro" id="IPR027417">
    <property type="entry name" value="P-loop_NTPase"/>
</dbReference>
<dbReference type="EMBL" id="JBAKIA010000025">
    <property type="protein sequence ID" value="MEJ8476705.1"/>
    <property type="molecule type" value="Genomic_DNA"/>
</dbReference>
<accession>A0ABU8TRB5</accession>
<evidence type="ECO:0000259" key="2">
    <source>
        <dbReference type="Pfam" id="PF03432"/>
    </source>
</evidence>
<dbReference type="CDD" id="cd17933">
    <property type="entry name" value="DEXSc_RecD-like"/>
    <property type="match status" value="1"/>
</dbReference>
<keyword evidence="4" id="KW-1185">Reference proteome</keyword>
<name>A0ABU8TRB5_9HYPH</name>
<feature type="compositionally biased region" description="Basic and acidic residues" evidence="1">
    <location>
        <begin position="380"/>
        <end position="391"/>
    </location>
</feature>
<dbReference type="InterPro" id="IPR005094">
    <property type="entry name" value="Endonuclease_MobA/VirD2"/>
</dbReference>
<feature type="domain" description="MobA/VirD2-like nuclease" evidence="2">
    <location>
        <begin position="26"/>
        <end position="146"/>
    </location>
</feature>
<reference evidence="3 4" key="1">
    <citation type="submission" date="2024-02" db="EMBL/GenBank/DDBJ databases">
        <title>Roseibium algae sp. nov., isolated from marine alga (Grateloupia sp.), showing potential in myo-inositol conversion.</title>
        <authorList>
            <person name="Wang Y."/>
        </authorList>
    </citation>
    <scope>NUCLEOTIDE SEQUENCE [LARGE SCALE GENOMIC DNA]</scope>
    <source>
        <strain evidence="3 4">H3510</strain>
    </source>
</reference>
<dbReference type="SUPFAM" id="SSF52540">
    <property type="entry name" value="P-loop containing nucleoside triphosphate hydrolases"/>
    <property type="match status" value="1"/>
</dbReference>
<gene>
    <name evidence="3" type="ORF">V6575_21705</name>
</gene>
<evidence type="ECO:0000313" key="3">
    <source>
        <dbReference type="EMBL" id="MEJ8476705.1"/>
    </source>
</evidence>
<feature type="region of interest" description="Disordered" evidence="1">
    <location>
        <begin position="258"/>
        <end position="277"/>
    </location>
</feature>
<evidence type="ECO:0000256" key="1">
    <source>
        <dbReference type="SAM" id="MobiDB-lite"/>
    </source>
</evidence>
<sequence length="647" mass="71526">MILEGNERGYGAELAQHLLNPRDNDHVTVHAIEGFVADDLLGAFAEAEAISGATQCTKYLFSLSLNPPPNEPVSIEDFEAAIAAAETKLNLTGQPRAIVFHEKNGRRHAHCVWSRIHARRMNAINLPHCKRKLGDVSRELYRQHEWKMPPGFVDQAKRDPLNVSRQEAQQASREKRDRKAHKAMFRLCWENSDSRGAFAAALKEQGFVLAQGKQRAFVAIDADGKVWSLSRWCGVKPKDLRVRLGSEDDLPSIEDVLGEVSDLTPPSKSPPSPLQDLRRSELVARQRKERAAFLKNQEERRFKERKAQQSRMPKGLRAAFLRMTGRYQTFVKDAEAAAKAAETRDRAEQQKLIETHLAERRALARELKRGNSGKLTRKRAVPDPRQKLETPPDQKLFSKAELLRNPALILDEVSKLNARFDRTDILRALARYLDDPLVLSKAAETALKSPQLVRVEGTSGNPLTTREMLNTEKQLQDIAQSMLGTSGFHVNEIHIKAAMKRQDAAMRQAFGGKLSNEQRAAICDVLGGSQIACVVGLAGAGKSTMLATAMDAWKRQGVTVHGAALAGKAADGLESASSIQSRTLASLEASWENGYEPISKGDVLVVDEAGMIGTRQMARVSSKLEKIGAKLVLVGDPDQLQPIEAGR</sequence>
<feature type="region of interest" description="Disordered" evidence="1">
    <location>
        <begin position="366"/>
        <end position="391"/>
    </location>
</feature>
<proteinExistence type="predicted"/>
<dbReference type="RefSeq" id="WP_340277417.1">
    <property type="nucleotide sequence ID" value="NZ_JBAKIA010000025.1"/>
</dbReference>
<dbReference type="Proteomes" id="UP001385499">
    <property type="component" value="Unassembled WGS sequence"/>
</dbReference>
<dbReference type="Pfam" id="PF03432">
    <property type="entry name" value="Relaxase"/>
    <property type="match status" value="1"/>
</dbReference>
<protein>
    <submittedName>
        <fullName evidence="3">AAA family ATPase</fullName>
    </submittedName>
</protein>
<organism evidence="3 4">
    <name type="scientific">Roseibium algae</name>
    <dbReference type="NCBI Taxonomy" id="3123038"/>
    <lineage>
        <taxon>Bacteria</taxon>
        <taxon>Pseudomonadati</taxon>
        <taxon>Pseudomonadota</taxon>
        <taxon>Alphaproteobacteria</taxon>
        <taxon>Hyphomicrobiales</taxon>
        <taxon>Stappiaceae</taxon>
        <taxon>Roseibium</taxon>
    </lineage>
</organism>
<dbReference type="Gene3D" id="3.40.50.300">
    <property type="entry name" value="P-loop containing nucleotide triphosphate hydrolases"/>
    <property type="match status" value="1"/>
</dbReference>
<dbReference type="PANTHER" id="PTHR43788">
    <property type="entry name" value="DNA2/NAM7 HELICASE FAMILY MEMBER"/>
    <property type="match status" value="1"/>
</dbReference>
<feature type="region of interest" description="Disordered" evidence="1">
    <location>
        <begin position="152"/>
        <end position="177"/>
    </location>
</feature>
<dbReference type="InterPro" id="IPR050534">
    <property type="entry name" value="Coronavir_polyprotein_1ab"/>
</dbReference>
<comment type="caution">
    <text evidence="3">The sequence shown here is derived from an EMBL/GenBank/DDBJ whole genome shotgun (WGS) entry which is preliminary data.</text>
</comment>
<dbReference type="Pfam" id="PF13604">
    <property type="entry name" value="AAA_30"/>
    <property type="match status" value="1"/>
</dbReference>
<evidence type="ECO:0000313" key="4">
    <source>
        <dbReference type="Proteomes" id="UP001385499"/>
    </source>
</evidence>